<reference evidence="1" key="1">
    <citation type="submission" date="2021-03" db="EMBL/GenBank/DDBJ databases">
        <authorList>
            <consortium name="Genoscope - CEA"/>
            <person name="William W."/>
        </authorList>
    </citation>
    <scope>NUCLEOTIDE SEQUENCE</scope>
    <source>
        <strain evidence="1">Doubled-haploid Pahang</strain>
    </source>
</reference>
<evidence type="ECO:0000313" key="2">
    <source>
        <dbReference type="EnsemblPlants" id="Ma04_p07060.1"/>
    </source>
</evidence>
<evidence type="ECO:0000313" key="1">
    <source>
        <dbReference type="EMBL" id="CAG1841440.1"/>
    </source>
</evidence>
<proteinExistence type="predicted"/>
<reference evidence="2" key="2">
    <citation type="submission" date="2021-05" db="UniProtKB">
        <authorList>
            <consortium name="EnsemblPlants"/>
        </authorList>
    </citation>
    <scope>IDENTIFICATION</scope>
    <source>
        <strain evidence="2">subsp. malaccensis</strain>
    </source>
</reference>
<dbReference type="AlphaFoldDB" id="A0A804ILZ2"/>
<keyword evidence="3" id="KW-1185">Reference proteome</keyword>
<evidence type="ECO:0000313" key="3">
    <source>
        <dbReference type="Proteomes" id="UP000012960"/>
    </source>
</evidence>
<dbReference type="Proteomes" id="UP000012960">
    <property type="component" value="Unplaced"/>
</dbReference>
<gene>
    <name evidence="1" type="ORF">GSMUA_112350.1</name>
</gene>
<dbReference type="EMBL" id="HG996469">
    <property type="protein sequence ID" value="CAG1841440.1"/>
    <property type="molecule type" value="Genomic_DNA"/>
</dbReference>
<name>A0A804ILZ2_MUSAM</name>
<dbReference type="EnsemblPlants" id="Ma04_t07060.1">
    <property type="protein sequence ID" value="Ma04_p07060.1"/>
    <property type="gene ID" value="Ma04_g07060"/>
</dbReference>
<protein>
    <submittedName>
        <fullName evidence="1">(wild Malaysian banana) hypothetical protein</fullName>
    </submittedName>
</protein>
<organism evidence="2 3">
    <name type="scientific">Musa acuminata subsp. malaccensis</name>
    <name type="common">Wild banana</name>
    <name type="synonym">Musa malaccensis</name>
    <dbReference type="NCBI Taxonomy" id="214687"/>
    <lineage>
        <taxon>Eukaryota</taxon>
        <taxon>Viridiplantae</taxon>
        <taxon>Streptophyta</taxon>
        <taxon>Embryophyta</taxon>
        <taxon>Tracheophyta</taxon>
        <taxon>Spermatophyta</taxon>
        <taxon>Magnoliopsida</taxon>
        <taxon>Liliopsida</taxon>
        <taxon>Zingiberales</taxon>
        <taxon>Musaceae</taxon>
        <taxon>Musa</taxon>
    </lineage>
</organism>
<accession>A0A804ILZ2</accession>
<dbReference type="InParanoid" id="A0A804ILZ2"/>
<dbReference type="Gramene" id="Ma04_t07060.1">
    <property type="protein sequence ID" value="Ma04_p07060.1"/>
    <property type="gene ID" value="Ma04_g07060"/>
</dbReference>
<sequence>MSRNTCRIVRRGCNESRVLRPCLQWSNPPRPRPTSSLPSSRTRCPHALRLRRLPLPTPSFIPIFAPVRMVRVKHQPSERRRGPAADRNWYLYQATLKSVFYGGTTLLLDRKRPSLW</sequence>